<feature type="repeat" description="WD" evidence="3">
    <location>
        <begin position="1028"/>
        <end position="1070"/>
    </location>
</feature>
<accession>A0A835Y8U1</accession>
<comment type="caution">
    <text evidence="6">The sequence shown here is derived from an EMBL/GenBank/DDBJ whole genome shotgun (WGS) entry which is preliminary data.</text>
</comment>
<feature type="compositionally biased region" description="Acidic residues" evidence="4">
    <location>
        <begin position="1761"/>
        <end position="1778"/>
    </location>
</feature>
<dbReference type="InterPro" id="IPR036322">
    <property type="entry name" value="WD40_repeat_dom_sf"/>
</dbReference>
<evidence type="ECO:0000256" key="2">
    <source>
        <dbReference type="ARBA" id="ARBA00022737"/>
    </source>
</evidence>
<dbReference type="InterPro" id="IPR055442">
    <property type="entry name" value="Beta-prop_EML-like_2nd"/>
</dbReference>
<evidence type="ECO:0000256" key="3">
    <source>
        <dbReference type="PROSITE-ProRule" id="PRU00221"/>
    </source>
</evidence>
<dbReference type="Pfam" id="PF23414">
    <property type="entry name" value="Beta-prop_EML_2"/>
    <property type="match status" value="1"/>
</dbReference>
<dbReference type="Proteomes" id="UP000612055">
    <property type="component" value="Unassembled WGS sequence"/>
</dbReference>
<keyword evidence="1 3" id="KW-0853">WD repeat</keyword>
<reference evidence="6" key="1">
    <citation type="journal article" date="2020" name="bioRxiv">
        <title>Comparative genomics of Chlamydomonas.</title>
        <authorList>
            <person name="Craig R.J."/>
            <person name="Hasan A.R."/>
            <person name="Ness R.W."/>
            <person name="Keightley P.D."/>
        </authorList>
    </citation>
    <scope>NUCLEOTIDE SEQUENCE</scope>
    <source>
        <strain evidence="6">CCAP 11/70</strain>
    </source>
</reference>
<evidence type="ECO:0000256" key="1">
    <source>
        <dbReference type="ARBA" id="ARBA00022574"/>
    </source>
</evidence>
<feature type="compositionally biased region" description="Gly residues" evidence="4">
    <location>
        <begin position="1601"/>
        <end position="1610"/>
    </location>
</feature>
<organism evidence="6 7">
    <name type="scientific">Edaphochlamys debaryana</name>
    <dbReference type="NCBI Taxonomy" id="47281"/>
    <lineage>
        <taxon>Eukaryota</taxon>
        <taxon>Viridiplantae</taxon>
        <taxon>Chlorophyta</taxon>
        <taxon>core chlorophytes</taxon>
        <taxon>Chlorophyceae</taxon>
        <taxon>CS clade</taxon>
        <taxon>Chlamydomonadales</taxon>
        <taxon>Chlamydomonadales incertae sedis</taxon>
        <taxon>Edaphochlamys</taxon>
    </lineage>
</organism>
<dbReference type="SUPFAM" id="SSF50978">
    <property type="entry name" value="WD40 repeat-like"/>
    <property type="match status" value="1"/>
</dbReference>
<dbReference type="GO" id="GO:0008017">
    <property type="term" value="F:microtubule binding"/>
    <property type="evidence" value="ECO:0007669"/>
    <property type="project" value="TreeGrafter"/>
</dbReference>
<keyword evidence="7" id="KW-1185">Reference proteome</keyword>
<dbReference type="InterPro" id="IPR011992">
    <property type="entry name" value="EF-hand-dom_pair"/>
</dbReference>
<name>A0A835Y8U1_9CHLO</name>
<feature type="compositionally biased region" description="Low complexity" evidence="4">
    <location>
        <begin position="1631"/>
        <end position="1642"/>
    </location>
</feature>
<keyword evidence="2" id="KW-0677">Repeat</keyword>
<dbReference type="PANTHER" id="PTHR13720:SF33">
    <property type="entry name" value="HELP DOMAIN-CONTAINING PROTEIN"/>
    <property type="match status" value="1"/>
</dbReference>
<dbReference type="EMBL" id="JAEHOE010000016">
    <property type="protein sequence ID" value="KAG2496898.1"/>
    <property type="molecule type" value="Genomic_DNA"/>
</dbReference>
<feature type="compositionally biased region" description="Low complexity" evidence="4">
    <location>
        <begin position="1519"/>
        <end position="1535"/>
    </location>
</feature>
<evidence type="ECO:0000256" key="4">
    <source>
        <dbReference type="SAM" id="MobiDB-lite"/>
    </source>
</evidence>
<feature type="region of interest" description="Disordered" evidence="4">
    <location>
        <begin position="1485"/>
        <end position="1778"/>
    </location>
</feature>
<evidence type="ECO:0000313" key="7">
    <source>
        <dbReference type="Proteomes" id="UP000612055"/>
    </source>
</evidence>
<feature type="domain" description="EML-like second beta-propeller" evidence="5">
    <location>
        <begin position="1038"/>
        <end position="1275"/>
    </location>
</feature>
<sequence>MAPGAPPVRPVNAAEIPPWQFGRGWRKSGCWAVDASVQLPRFPQARVEEKRLIKEAGLWGQELRAPKRDLPAFWSIRTHGQPFNDERLGAGATNFFRLTSPAGLNGGGGDSVGPATLQQSAMRKSLETGRVFFTSLHELTPLPPGVHASQPLSDADREYLLSRLTPYQRIHALYHCLDKDQMLAVKEDGWMPWPLAILNRDSLVAQREGRAKVPPPKYDYHDWNGGGAQRDMLMRLATQELEYMMRRHLKYMSDRECHAARAPAALEKDILRQAFWRVDPQKTGSVSIQQFLQVWQNILRLMEYEDSWVKTKDAKGKTRQEQVLKPLRVVLLDRNMAAAVFVKYGFDKDGLMPYVVYINALCETPSRLLGHEVVLNKSERGKNGLEDDMDIALCLGNAKIDYRYCKQGVFPPGEFTSQMGRRSFKPPKAHMWLDHVYGYAGMLEYTLQSNIFYTHNTGKPLNPDIQAAVVKRIAATQGGATVRPEGLKCVEFVYYTGAVGVVFNKEKFDAGLPCQRYFFGHNNDIQCLAMHPSRRWVATGQQKCEGPTEVPYACVWDVDHCMQLQRLDHGRDERGVIALCFSGDQLEGKGGELLLTVTSDDKHTIHVWRWLPHHNKFINAHYIPGWYLGPEKKILPLKSTGEMYYHNPEGYPVGGGARVDDLYLGAFPFDLDAWKAEKLSGNNKQFGAEQEVHDVEAILAASREAQRLDAPVFEQRYDWWNDDSMPAPVPGSERGPNPMWSNYDNPDLRVRAEDADGFYFSMRGVKREEGFYQQGAPEDKQRMPHHEQDMNGCNGTPPMVYGMVWNPVKPSDGRRGSEFASYGVKHLKVWIADDQGRFMGTSGSFGTAHIENVLSALYVPAMHQMRSPGDSCLLTGFASGKLGLWVPPYPTRPGSVYTLVRHFDAHAPGKIIALNDGTQVHGGVRALKLRKTADNTLEVLSGGADGCVRIWSLQEVTGARPDGTPNKGVRLGSQDRVFKLTTPTAEFKKQDPPLVVALDTHAVLNEEFLAGTNGCDIWEVDQDPRVLVEGHEDSLNEVAPHPEFPHLFASVCESGTARIWDARIRDVILSADLGYKLTGVAFSNEKLPLRAPAGGGTSKEVVYDGYHLAVSGAQGQLTVMRTDTMQPLVHRNDVARREEIGEMKYSPFGGYGDGGFSGPRMLACAAADLTVYIYRADKNYQLLSKCMGHSGTVTHIDWSLPICIPGTPIDGKFILQSSDTAGDLLHWLPETGKKLKYNMRDVEWYSWSLSVGFDVMGIWPDDSDGTDVNAVDRCRLGAPIYDPFEAEYEESTEAAFHLSEADSADGVSGAGFLVTADDFSTVKLFNYPVVADDAPYKAFRGHASHVTSVRFLADDQIVVSAGGHDRGIYQWRTCGIASGLPPLPVIYEKLGQCNQKAGGDRERAKEMREDLWERLHERARSFRAYERLKLYAMRVAVEEKRVNSMASAVPQPKLPDQMEWGLIPGTTRHYGPVSKTGTVGGGATGAAGSTYSSPAAAKGGATGSTWGGSPASGYGGSASKGPGSAYGGSASKGPGSAYGGSVGKSPGSAYGGSVGKGSMGGGTPRTGGGTPARTPSMRSAAGGGGGGSTYGESGLEASGFGESGLGGPSGGINSPARTPSVRSAVTGRGGPASARAPSVAASEDFDISGEVGSYEPSGVPGRKSAAPSVAGSRPATAAGSRPATATPSFAGGSRPASVAGGSRPASVAGGSRPTSAAPSGRASRTGTPSAMTPRSEAGGSEAGGKSVGGRSGKRYVTDSLAGDDDVPDELFDGDGDEF</sequence>
<dbReference type="InterPro" id="IPR001680">
    <property type="entry name" value="WD40_rpt"/>
</dbReference>
<dbReference type="Gene3D" id="2.130.10.10">
    <property type="entry name" value="YVTN repeat-like/Quinoprotein amine dehydrogenase"/>
    <property type="match status" value="3"/>
</dbReference>
<protein>
    <recommendedName>
        <fullName evidence="5">EML-like second beta-propeller domain-containing protein</fullName>
    </recommendedName>
</protein>
<feature type="compositionally biased region" description="Low complexity" evidence="4">
    <location>
        <begin position="1590"/>
        <end position="1600"/>
    </location>
</feature>
<dbReference type="SUPFAM" id="SSF47473">
    <property type="entry name" value="EF-hand"/>
    <property type="match status" value="1"/>
</dbReference>
<feature type="compositionally biased region" description="Gly residues" evidence="4">
    <location>
        <begin position="1740"/>
        <end position="1750"/>
    </location>
</feature>
<dbReference type="OrthoDB" id="47802at2759"/>
<gene>
    <name evidence="6" type="ORF">HYH03_004906</name>
</gene>
<evidence type="ECO:0000313" key="6">
    <source>
        <dbReference type="EMBL" id="KAG2496898.1"/>
    </source>
</evidence>
<proteinExistence type="predicted"/>
<feature type="compositionally biased region" description="Polar residues" evidence="4">
    <location>
        <begin position="1712"/>
        <end position="1732"/>
    </location>
</feature>
<feature type="compositionally biased region" description="Low complexity" evidence="4">
    <location>
        <begin position="1486"/>
        <end position="1497"/>
    </location>
</feature>
<dbReference type="SMART" id="SM00320">
    <property type="entry name" value="WD40"/>
    <property type="match status" value="6"/>
</dbReference>
<dbReference type="InterPro" id="IPR050630">
    <property type="entry name" value="WD_repeat_EMAP"/>
</dbReference>
<dbReference type="PANTHER" id="PTHR13720">
    <property type="entry name" value="WD-40 REPEAT PROTEIN"/>
    <property type="match status" value="1"/>
</dbReference>
<dbReference type="PROSITE" id="PS50082">
    <property type="entry name" value="WD_REPEATS_2"/>
    <property type="match status" value="1"/>
</dbReference>
<dbReference type="InterPro" id="IPR015943">
    <property type="entry name" value="WD40/YVTN_repeat-like_dom_sf"/>
</dbReference>
<feature type="compositionally biased region" description="Gly residues" evidence="4">
    <location>
        <begin position="1549"/>
        <end position="1570"/>
    </location>
</feature>
<evidence type="ECO:0000259" key="5">
    <source>
        <dbReference type="Pfam" id="PF23414"/>
    </source>
</evidence>
<dbReference type="Pfam" id="PF00400">
    <property type="entry name" value="WD40"/>
    <property type="match status" value="3"/>
</dbReference>